<dbReference type="AlphaFoldDB" id="A0A0G1PNP7"/>
<accession>A0A0G1PNP7</accession>
<protein>
    <submittedName>
        <fullName evidence="2">Uncharacterized protein</fullName>
    </submittedName>
</protein>
<proteinExistence type="predicted"/>
<feature type="region of interest" description="Disordered" evidence="1">
    <location>
        <begin position="1"/>
        <end position="50"/>
    </location>
</feature>
<gene>
    <name evidence="2" type="ORF">UX45_C0001G0100</name>
</gene>
<comment type="caution">
    <text evidence="2">The sequence shown here is derived from an EMBL/GenBank/DDBJ whole genome shotgun (WGS) entry which is preliminary data.</text>
</comment>
<evidence type="ECO:0000313" key="3">
    <source>
        <dbReference type="Proteomes" id="UP000034705"/>
    </source>
</evidence>
<evidence type="ECO:0000256" key="1">
    <source>
        <dbReference type="SAM" id="MobiDB-lite"/>
    </source>
</evidence>
<evidence type="ECO:0000313" key="2">
    <source>
        <dbReference type="EMBL" id="KKU34391.1"/>
    </source>
</evidence>
<dbReference type="EMBL" id="LCMG01000001">
    <property type="protein sequence ID" value="KKU34391.1"/>
    <property type="molecule type" value="Genomic_DNA"/>
</dbReference>
<name>A0A0G1PNP7_9BACT</name>
<sequence>MATKVSPIKKGGMCKRRAKDTDPWTKKSAPLYKRRHPKKRKMPARKDDILNKMISYKGRKNKNASQGKSNAYFL</sequence>
<reference evidence="2 3" key="1">
    <citation type="journal article" date="2015" name="Nature">
        <title>rRNA introns, odd ribosomes, and small enigmatic genomes across a large radiation of phyla.</title>
        <authorList>
            <person name="Brown C.T."/>
            <person name="Hug L.A."/>
            <person name="Thomas B.C."/>
            <person name="Sharon I."/>
            <person name="Castelle C.J."/>
            <person name="Singh A."/>
            <person name="Wilkins M.J."/>
            <person name="Williams K.H."/>
            <person name="Banfield J.F."/>
        </authorList>
    </citation>
    <scope>NUCLEOTIDE SEQUENCE [LARGE SCALE GENOMIC DNA]</scope>
</reference>
<organism evidence="2 3">
    <name type="scientific">Candidatus Uhrbacteria bacterium GW2011_GWF2_46_218</name>
    <dbReference type="NCBI Taxonomy" id="1619001"/>
    <lineage>
        <taxon>Bacteria</taxon>
        <taxon>Candidatus Uhriibacteriota</taxon>
    </lineage>
</organism>
<feature type="compositionally biased region" description="Basic residues" evidence="1">
    <location>
        <begin position="32"/>
        <end position="43"/>
    </location>
</feature>
<dbReference type="Proteomes" id="UP000034705">
    <property type="component" value="Unassembled WGS sequence"/>
</dbReference>